<dbReference type="Proteomes" id="UP000823046">
    <property type="component" value="Unassembled WGS sequence"/>
</dbReference>
<proteinExistence type="predicted"/>
<organism evidence="1 2">
    <name type="scientific">Cardiosporidium cionae</name>
    <dbReference type="NCBI Taxonomy" id="476202"/>
    <lineage>
        <taxon>Eukaryota</taxon>
        <taxon>Sar</taxon>
        <taxon>Alveolata</taxon>
        <taxon>Apicomplexa</taxon>
        <taxon>Aconoidasida</taxon>
        <taxon>Nephromycida</taxon>
        <taxon>Cardiosporidium</taxon>
    </lineage>
</organism>
<dbReference type="PANTHER" id="PTHR15237:SF0">
    <property type="entry name" value="CELL CYCLE CHECKPOINT CONTROL PROTEIN"/>
    <property type="match status" value="1"/>
</dbReference>
<dbReference type="Gene3D" id="3.70.10.10">
    <property type="match status" value="1"/>
</dbReference>
<keyword evidence="2" id="KW-1185">Reference proteome</keyword>
<comment type="caution">
    <text evidence="1">The sequence shown here is derived from an EMBL/GenBank/DDBJ whole genome shotgun (WGS) entry which is preliminary data.</text>
</comment>
<dbReference type="EMBL" id="JADAQX010000017">
    <property type="protein sequence ID" value="KAF8822894.1"/>
    <property type="molecule type" value="Genomic_DNA"/>
</dbReference>
<gene>
    <name evidence="1" type="ORF">IE077_002229</name>
</gene>
<name>A0ABQ7JFY9_9APIC</name>
<evidence type="ECO:0000313" key="2">
    <source>
        <dbReference type="Proteomes" id="UP000823046"/>
    </source>
</evidence>
<sequence length="522" mass="59214">MQAEIGYPQTAIFRSILTSFRSVNRFVHISPGPEFVHLSSFSPSRTCWLQVTLYRNFFSNFISGPNAVNPQEINTTTAQGSDTRSNDRHDGCVTIPLKPLLRTLAKISPYSASVHKRRERLEGMVGKGRLMIDKIIFHDQPDRNTFLFKIVFKEFGCVQLLTFSYEENQFVVPQKISWKLRHSLRILPQTLTKVLDMYCPNSDDISLIPDAIEQTVRLQTPTSDMQPQPPLNTQEQIAMPHAKNNFGEIMLDRVHFLEAHFSKDLPNQRNLTFSAREFRSVVALCDAVDAPFNMTFCTPGMPIIVSFGKSVDYLIYENTFSPAMANAESINLRPSERDDATAWTGLLWTNTVPTLESVNESHRNEQTTTELFTSDQTASLPLENFTEDAACPQWSNEDPSRDEQHTSPVTLIQTITTGRSQSFLAGPPSISCADAQLLAYGYKGEPLIQEWLLKDLVEDNHSADETIDAELVDLSPESDIMDDDWFDMMNLWSNQVNENSQQNSKEKTLYLFHGNYFATILV</sequence>
<reference evidence="1 2" key="1">
    <citation type="journal article" date="2020" name="bioRxiv">
        <title>Metabolic contributions of an alphaproteobacterial endosymbiont in the apicomplexan Cardiosporidium cionae.</title>
        <authorList>
            <person name="Hunter E.S."/>
            <person name="Paight C.J."/>
            <person name="Lane C.E."/>
        </authorList>
    </citation>
    <scope>NUCLEOTIDE SEQUENCE [LARGE SCALE GENOMIC DNA]</scope>
    <source>
        <strain evidence="1">ESH_2018</strain>
    </source>
</reference>
<dbReference type="Pfam" id="PF04139">
    <property type="entry name" value="Rad9"/>
    <property type="match status" value="1"/>
</dbReference>
<evidence type="ECO:0000313" key="1">
    <source>
        <dbReference type="EMBL" id="KAF8822894.1"/>
    </source>
</evidence>
<protein>
    <submittedName>
        <fullName evidence="1">Rad9 protein</fullName>
    </submittedName>
</protein>
<accession>A0ABQ7JFY9</accession>
<dbReference type="InterPro" id="IPR007268">
    <property type="entry name" value="Rad9/Ddc1"/>
</dbReference>
<dbReference type="PANTHER" id="PTHR15237">
    <property type="entry name" value="DNA REPAIR PROTEIN RAD9"/>
    <property type="match status" value="1"/>
</dbReference>